<comment type="caution">
    <text evidence="2">The sequence shown here is derived from an EMBL/GenBank/DDBJ whole genome shotgun (WGS) entry which is preliminary data.</text>
</comment>
<evidence type="ECO:0000313" key="2">
    <source>
        <dbReference type="EMBL" id="MBB5849173.1"/>
    </source>
</evidence>
<dbReference type="RefSeq" id="WP_184172603.1">
    <property type="nucleotide sequence ID" value="NZ_BAABAG010000014.1"/>
</dbReference>
<dbReference type="Proteomes" id="UP000567246">
    <property type="component" value="Unassembled WGS sequence"/>
</dbReference>
<name>A0A7W9JK26_9MICC</name>
<keyword evidence="1" id="KW-0472">Membrane</keyword>
<evidence type="ECO:0000256" key="1">
    <source>
        <dbReference type="SAM" id="Phobius"/>
    </source>
</evidence>
<keyword evidence="3" id="KW-1185">Reference proteome</keyword>
<dbReference type="InterPro" id="IPR021315">
    <property type="entry name" value="Gap/Sap"/>
</dbReference>
<feature type="transmembrane region" description="Helical" evidence="1">
    <location>
        <begin position="48"/>
        <end position="72"/>
    </location>
</feature>
<feature type="transmembrane region" description="Helical" evidence="1">
    <location>
        <begin position="183"/>
        <end position="204"/>
    </location>
</feature>
<dbReference type="AlphaFoldDB" id="A0A7W9JK26"/>
<gene>
    <name evidence="2" type="ORF">HDA33_001737</name>
</gene>
<evidence type="ECO:0000313" key="3">
    <source>
        <dbReference type="Proteomes" id="UP000567246"/>
    </source>
</evidence>
<protein>
    <recommendedName>
        <fullName evidence="4">GAP family protein</fullName>
    </recommendedName>
</protein>
<feature type="transmembrane region" description="Helical" evidence="1">
    <location>
        <begin position="84"/>
        <end position="103"/>
    </location>
</feature>
<reference evidence="2 3" key="1">
    <citation type="submission" date="2020-08" db="EMBL/GenBank/DDBJ databases">
        <title>Sequencing the genomes of 1000 actinobacteria strains.</title>
        <authorList>
            <person name="Klenk H.-P."/>
        </authorList>
    </citation>
    <scope>NUCLEOTIDE SEQUENCE [LARGE SCALE GENOMIC DNA]</scope>
    <source>
        <strain evidence="2 3">DSM 17945</strain>
    </source>
</reference>
<keyword evidence="1" id="KW-0812">Transmembrane</keyword>
<keyword evidence="1" id="KW-1133">Transmembrane helix</keyword>
<dbReference type="Pfam" id="PF11139">
    <property type="entry name" value="SfLAP"/>
    <property type="match status" value="1"/>
</dbReference>
<organism evidence="2 3">
    <name type="scientific">Micrococcus endophyticus</name>
    <dbReference type="NCBI Taxonomy" id="455343"/>
    <lineage>
        <taxon>Bacteria</taxon>
        <taxon>Bacillati</taxon>
        <taxon>Actinomycetota</taxon>
        <taxon>Actinomycetes</taxon>
        <taxon>Micrococcales</taxon>
        <taxon>Micrococcaceae</taxon>
        <taxon>Micrococcus</taxon>
    </lineage>
</organism>
<sequence length="263" mass="27075">MTADLDALLALAPVLTALALVDALSLGALAVPVWLLAAPGRLRTGRVLLYLGTLAGFYVLVGIALLLGVSAVAAMDLVDTESPVFRAGLFAAGAALLVASFVIDPGGGRRRGRSRSGAGRLSRWRDRALGAPDDDGRVGSLGPVIGLALAAGVLEVVTMVPYLGAVGVLSASPLPLAGQIAALAGYCLVMIAPALLLAVFRVLFRDALTPLLRRLDRWFVDHGTSTTAWLLGIVGVVLMVHNVRFVHEVLAAAPVTSLAPGLL</sequence>
<proteinExistence type="predicted"/>
<feature type="transmembrane region" description="Helical" evidence="1">
    <location>
        <begin position="144"/>
        <end position="163"/>
    </location>
</feature>
<accession>A0A7W9JK26</accession>
<dbReference type="EMBL" id="JACHMW010000001">
    <property type="protein sequence ID" value="MBB5849173.1"/>
    <property type="molecule type" value="Genomic_DNA"/>
</dbReference>
<evidence type="ECO:0008006" key="4">
    <source>
        <dbReference type="Google" id="ProtNLM"/>
    </source>
</evidence>
<feature type="transmembrane region" description="Helical" evidence="1">
    <location>
        <begin position="12"/>
        <end position="36"/>
    </location>
</feature>